<accession>A0A968GE55</accession>
<evidence type="ECO:0000259" key="3">
    <source>
        <dbReference type="Pfam" id="PF00535"/>
    </source>
</evidence>
<feature type="domain" description="Glycosyltransferase 2-like" evidence="3">
    <location>
        <begin position="4"/>
        <end position="144"/>
    </location>
</feature>
<dbReference type="Proteomes" id="UP000752013">
    <property type="component" value="Unassembled WGS sequence"/>
</dbReference>
<evidence type="ECO:0000256" key="2">
    <source>
        <dbReference type="ARBA" id="ARBA00022679"/>
    </source>
</evidence>
<dbReference type="CDD" id="cd00761">
    <property type="entry name" value="Glyco_tranf_GTA_type"/>
    <property type="match status" value="1"/>
</dbReference>
<evidence type="ECO:0000256" key="1">
    <source>
        <dbReference type="ARBA" id="ARBA00022676"/>
    </source>
</evidence>
<dbReference type="PANTHER" id="PTHR22916">
    <property type="entry name" value="GLYCOSYLTRANSFERASE"/>
    <property type="match status" value="1"/>
</dbReference>
<dbReference type="AlphaFoldDB" id="A0A968GE55"/>
<dbReference type="EMBL" id="JAATLK010000001">
    <property type="protein sequence ID" value="NIZ47397.1"/>
    <property type="molecule type" value="Genomic_DNA"/>
</dbReference>
<protein>
    <submittedName>
        <fullName evidence="4">Glycosyltransferase</fullName>
    </submittedName>
</protein>
<dbReference type="InterPro" id="IPR029044">
    <property type="entry name" value="Nucleotide-diphossugar_trans"/>
</dbReference>
<keyword evidence="2" id="KW-0808">Transferase</keyword>
<dbReference type="RefSeq" id="WP_167703812.1">
    <property type="nucleotide sequence ID" value="NZ_CP118168.1"/>
</dbReference>
<evidence type="ECO:0000313" key="4">
    <source>
        <dbReference type="EMBL" id="NIZ47397.1"/>
    </source>
</evidence>
<gene>
    <name evidence="4" type="ORF">HCT46_05670</name>
</gene>
<sequence>MLVSIIIPFYEVELYFRNCLDSVVNQSYRNLEIILVNDCSGDNSPSIAKEYASSDQRIKIIEHTQSLHVGGARNTGLGVAQGDYIWFIDSDDSITSPYAVSHLVSIVEQYGAEIVLFNAQDVLENGAVRPNGNRYCGSKIQIYNNEQPFYPAFRDALFHNICLGSGSGSEVWNKFIKHSFLKDYKFQFLEHTVHQDIPLLLLLPLAKKLIQIPEVYYNYHRRDTSIMRSEPPFDYMDHFKRIADQLWWIYDTYWARLDYDEKYVVPVLLMIHTSYNSKRILQMMGGLEQRVWLQSWYSFLKNQLEHRISFDNITPWPSVITSQDGWHNLFESFNKNLSKNEVIITMMNILMGENSGNPSPDISSRKSYVKEIIKTILPYGVVRYIQIWKQRGK</sequence>
<name>A0A968GE55_9SPIO</name>
<reference evidence="4" key="1">
    <citation type="submission" date="2020-03" db="EMBL/GenBank/DDBJ databases">
        <title>Spirochaetal bacteria isolated from arthropods constitute a novel genus Entomospira genus novum within the order Spirochaetales.</title>
        <authorList>
            <person name="Grana-Miraglia L."/>
            <person name="Sikutova S."/>
            <person name="Fingerle V."/>
            <person name="Sing A."/>
            <person name="Castillo-Ramirez S."/>
            <person name="Margos G."/>
            <person name="Rudolf I."/>
        </authorList>
    </citation>
    <scope>NUCLEOTIDE SEQUENCE</scope>
    <source>
        <strain evidence="4">BR208</strain>
    </source>
</reference>
<dbReference type="Pfam" id="PF00535">
    <property type="entry name" value="Glycos_transf_2"/>
    <property type="match status" value="1"/>
</dbReference>
<dbReference type="GO" id="GO:0016758">
    <property type="term" value="F:hexosyltransferase activity"/>
    <property type="evidence" value="ECO:0007669"/>
    <property type="project" value="UniProtKB-ARBA"/>
</dbReference>
<keyword evidence="5" id="KW-1185">Reference proteome</keyword>
<organism evidence="4 5">
    <name type="scientific">Entomospira nematocerorum</name>
    <dbReference type="NCBI Taxonomy" id="2719987"/>
    <lineage>
        <taxon>Bacteria</taxon>
        <taxon>Pseudomonadati</taxon>
        <taxon>Spirochaetota</taxon>
        <taxon>Spirochaetia</taxon>
        <taxon>Spirochaetales</taxon>
        <taxon>Spirochaetaceae</taxon>
        <taxon>Entomospira</taxon>
    </lineage>
</organism>
<keyword evidence="1" id="KW-0328">Glycosyltransferase</keyword>
<dbReference type="SUPFAM" id="SSF53448">
    <property type="entry name" value="Nucleotide-diphospho-sugar transferases"/>
    <property type="match status" value="1"/>
</dbReference>
<evidence type="ECO:0000313" key="5">
    <source>
        <dbReference type="Proteomes" id="UP000752013"/>
    </source>
</evidence>
<proteinExistence type="predicted"/>
<dbReference type="Gene3D" id="3.90.550.10">
    <property type="entry name" value="Spore Coat Polysaccharide Biosynthesis Protein SpsA, Chain A"/>
    <property type="match status" value="1"/>
</dbReference>
<comment type="caution">
    <text evidence="4">The sequence shown here is derived from an EMBL/GenBank/DDBJ whole genome shotgun (WGS) entry which is preliminary data.</text>
</comment>
<dbReference type="PANTHER" id="PTHR22916:SF51">
    <property type="entry name" value="GLYCOSYLTRANSFERASE EPSH-RELATED"/>
    <property type="match status" value="1"/>
</dbReference>
<dbReference type="InterPro" id="IPR001173">
    <property type="entry name" value="Glyco_trans_2-like"/>
</dbReference>